<organism evidence="2 3">
    <name type="scientific">Alicyclobacillus cycloheptanicus</name>
    <dbReference type="NCBI Taxonomy" id="1457"/>
    <lineage>
        <taxon>Bacteria</taxon>
        <taxon>Bacillati</taxon>
        <taxon>Bacillota</taxon>
        <taxon>Bacilli</taxon>
        <taxon>Bacillales</taxon>
        <taxon>Alicyclobacillaceae</taxon>
        <taxon>Alicyclobacillus</taxon>
    </lineage>
</organism>
<comment type="caution">
    <text evidence="2">The sequence shown here is derived from an EMBL/GenBank/DDBJ whole genome shotgun (WGS) entry which is preliminary data.</text>
</comment>
<feature type="chain" id="PRO_5045802673" description="Small secreted protein" evidence="1">
    <location>
        <begin position="21"/>
        <end position="89"/>
    </location>
</feature>
<reference evidence="2 3" key="1">
    <citation type="submission" date="2023-07" db="EMBL/GenBank/DDBJ databases">
        <title>Genomic Encyclopedia of Type Strains, Phase IV (KMG-IV): sequencing the most valuable type-strain genomes for metagenomic binning, comparative biology and taxonomic classification.</title>
        <authorList>
            <person name="Goeker M."/>
        </authorList>
    </citation>
    <scope>NUCLEOTIDE SEQUENCE [LARGE SCALE GENOMIC DNA]</scope>
    <source>
        <strain evidence="2 3">DSM 4006</strain>
    </source>
</reference>
<evidence type="ECO:0000256" key="1">
    <source>
        <dbReference type="SAM" id="SignalP"/>
    </source>
</evidence>
<sequence>MVQKITIAICSLGLVALLSACGGHTLSAGTPSSGGSANAAAGTSNASMQSQLANTNVTAKGVGKGITAAQAKQAQGAVNNITNVVGQLH</sequence>
<protein>
    <recommendedName>
        <fullName evidence="4">Small secreted protein</fullName>
    </recommendedName>
</protein>
<dbReference type="Proteomes" id="UP001232973">
    <property type="component" value="Unassembled WGS sequence"/>
</dbReference>
<dbReference type="EMBL" id="JAUSTP010000007">
    <property type="protein sequence ID" value="MDQ0189386.1"/>
    <property type="molecule type" value="Genomic_DNA"/>
</dbReference>
<evidence type="ECO:0008006" key="4">
    <source>
        <dbReference type="Google" id="ProtNLM"/>
    </source>
</evidence>
<dbReference type="PROSITE" id="PS51257">
    <property type="entry name" value="PROKAR_LIPOPROTEIN"/>
    <property type="match status" value="1"/>
</dbReference>
<keyword evidence="3" id="KW-1185">Reference proteome</keyword>
<evidence type="ECO:0000313" key="3">
    <source>
        <dbReference type="Proteomes" id="UP001232973"/>
    </source>
</evidence>
<gene>
    <name evidence="2" type="ORF">J2S03_001218</name>
</gene>
<keyword evidence="1" id="KW-0732">Signal</keyword>
<proteinExistence type="predicted"/>
<dbReference type="RefSeq" id="WP_274457048.1">
    <property type="nucleotide sequence ID" value="NZ_CP067097.1"/>
</dbReference>
<feature type="signal peptide" evidence="1">
    <location>
        <begin position="1"/>
        <end position="20"/>
    </location>
</feature>
<evidence type="ECO:0000313" key="2">
    <source>
        <dbReference type="EMBL" id="MDQ0189386.1"/>
    </source>
</evidence>
<accession>A0ABT9XGG3</accession>
<name>A0ABT9XGG3_9BACL</name>